<dbReference type="Gene3D" id="3.90.950.10">
    <property type="match status" value="1"/>
</dbReference>
<feature type="site" description="Important for substrate specificity" evidence="9">
    <location>
        <position position="13"/>
    </location>
</feature>
<name>A0A4V2PNM2_9GAMM</name>
<organism evidence="10 11">
    <name type="scientific">Celerinatantimonas diazotrophica</name>
    <dbReference type="NCBI Taxonomy" id="412034"/>
    <lineage>
        <taxon>Bacteria</taxon>
        <taxon>Pseudomonadati</taxon>
        <taxon>Pseudomonadota</taxon>
        <taxon>Gammaproteobacteria</taxon>
        <taxon>Celerinatantimonadaceae</taxon>
        <taxon>Celerinatantimonas</taxon>
    </lineage>
</organism>
<feature type="active site" description="Proton acceptor" evidence="9">
    <location>
        <position position="70"/>
    </location>
</feature>
<dbReference type="InterPro" id="IPR003697">
    <property type="entry name" value="Maf-like"/>
</dbReference>
<comment type="caution">
    <text evidence="9">Lacks conserved residue(s) required for the propagation of feature annotation.</text>
</comment>
<dbReference type="EMBL" id="SMGD01000014">
    <property type="protein sequence ID" value="TCK47631.1"/>
    <property type="molecule type" value="Genomic_DNA"/>
</dbReference>
<dbReference type="PANTHER" id="PTHR43213">
    <property type="entry name" value="BIFUNCTIONAL DTTP/UTP PYROPHOSPHATASE/METHYLTRANSFERASE PROTEIN-RELATED"/>
    <property type="match status" value="1"/>
</dbReference>
<sequence length="195" mass="21909">MQQSIILASSSPFRQELLAKLKIKFHSHSPDIDETRLQGETARALVERLAMQKAKALADIYPNHLIIGSDQVCCIDDQILGKPLSKERAIEQLKLASNKKARFLTGLAVLNSSTNQWQISVEHFDVLFRELSEHLIRRYVEVEEPIYCAGSFKAEGSGIVLFKSLTGEDPNTLIGLPLIRLVEFLESFGVEMLNM</sequence>
<comment type="cofactor">
    <cofactor evidence="9">
        <name>a divalent metal cation</name>
        <dbReference type="ChEBI" id="CHEBI:60240"/>
    </cofactor>
</comment>
<evidence type="ECO:0000256" key="9">
    <source>
        <dbReference type="HAMAP-Rule" id="MF_00528"/>
    </source>
</evidence>
<dbReference type="Pfam" id="PF02545">
    <property type="entry name" value="Maf"/>
    <property type="match status" value="1"/>
</dbReference>
<evidence type="ECO:0000256" key="4">
    <source>
        <dbReference type="ARBA" id="ARBA00023080"/>
    </source>
</evidence>
<feature type="site" description="Important for substrate specificity" evidence="9">
    <location>
        <position position="155"/>
    </location>
</feature>
<keyword evidence="11" id="KW-1185">Reference proteome</keyword>
<evidence type="ECO:0000256" key="3">
    <source>
        <dbReference type="ARBA" id="ARBA00022801"/>
    </source>
</evidence>
<dbReference type="NCBIfam" id="TIGR00172">
    <property type="entry name" value="maf"/>
    <property type="match status" value="1"/>
</dbReference>
<comment type="subcellular location">
    <subcellularLocation>
        <location evidence="1 9">Cytoplasm</location>
    </subcellularLocation>
</comment>
<dbReference type="AlphaFoldDB" id="A0A4V2PNM2"/>
<reference evidence="10 11" key="1">
    <citation type="submission" date="2019-03" db="EMBL/GenBank/DDBJ databases">
        <title>Genomic Encyclopedia of Type Strains, Phase IV (KMG-IV): sequencing the most valuable type-strain genomes for metagenomic binning, comparative biology and taxonomic classification.</title>
        <authorList>
            <person name="Goeker M."/>
        </authorList>
    </citation>
    <scope>NUCLEOTIDE SEQUENCE [LARGE SCALE GENOMIC DNA]</scope>
    <source>
        <strain evidence="10 11">DSM 18577</strain>
    </source>
</reference>
<dbReference type="RefSeq" id="WP_131913433.1">
    <property type="nucleotide sequence ID" value="NZ_OU594967.1"/>
</dbReference>
<accession>A0A4V2PNM2</accession>
<dbReference type="HAMAP" id="MF_00528">
    <property type="entry name" value="Maf"/>
    <property type="match status" value="1"/>
</dbReference>
<evidence type="ECO:0000313" key="11">
    <source>
        <dbReference type="Proteomes" id="UP000295565"/>
    </source>
</evidence>
<keyword evidence="2 9" id="KW-0963">Cytoplasm</keyword>
<evidence type="ECO:0000256" key="6">
    <source>
        <dbReference type="ARBA" id="ARBA00053369"/>
    </source>
</evidence>
<dbReference type="EC" id="3.6.1.-" evidence="9"/>
<comment type="similarity">
    <text evidence="7 9">Belongs to the Maf family. YceF subfamily.</text>
</comment>
<keyword evidence="4 9" id="KW-0546">Nucleotide metabolism</keyword>
<dbReference type="InterPro" id="IPR029001">
    <property type="entry name" value="ITPase-like_fam"/>
</dbReference>
<dbReference type="OrthoDB" id="9813694at2"/>
<evidence type="ECO:0000313" key="10">
    <source>
        <dbReference type="EMBL" id="TCK47631.1"/>
    </source>
</evidence>
<feature type="site" description="Important for substrate specificity" evidence="9">
    <location>
        <position position="71"/>
    </location>
</feature>
<dbReference type="GO" id="GO:0005737">
    <property type="term" value="C:cytoplasm"/>
    <property type="evidence" value="ECO:0007669"/>
    <property type="project" value="UniProtKB-SubCell"/>
</dbReference>
<dbReference type="GO" id="GO:0047429">
    <property type="term" value="F:nucleoside triphosphate diphosphatase activity"/>
    <property type="evidence" value="ECO:0007669"/>
    <property type="project" value="InterPro"/>
</dbReference>
<evidence type="ECO:0000256" key="2">
    <source>
        <dbReference type="ARBA" id="ARBA00022490"/>
    </source>
</evidence>
<evidence type="ECO:0000256" key="5">
    <source>
        <dbReference type="ARBA" id="ARBA00050213"/>
    </source>
</evidence>
<dbReference type="GO" id="GO:0009117">
    <property type="term" value="P:nucleotide metabolic process"/>
    <property type="evidence" value="ECO:0007669"/>
    <property type="project" value="UniProtKB-KW"/>
</dbReference>
<dbReference type="FunFam" id="3.90.950.10:FF:000005">
    <property type="entry name" value="7-methyl-GTP pyrophosphatase"/>
    <property type="match status" value="1"/>
</dbReference>
<comment type="function">
    <text evidence="6 9">Nucleoside triphosphate pyrophosphatase that hydrolyzes 7-methyl-GTP (m(7)GTP). May have a dual role in cell division arrest and in preventing the incorporation of modified nucleotides into cellular nucleic acids.</text>
</comment>
<gene>
    <name evidence="10" type="ORF">EV690_2668</name>
</gene>
<evidence type="ECO:0000256" key="8">
    <source>
        <dbReference type="ARBA" id="ARBA00068163"/>
    </source>
</evidence>
<dbReference type="PANTHER" id="PTHR43213:SF10">
    <property type="entry name" value="7-METHYL-GTP PYROPHOSPHATASE"/>
    <property type="match status" value="1"/>
</dbReference>
<comment type="catalytic activity">
    <reaction evidence="5 9">
        <text>N(7)-methyl-GTP + H2O = N(7)-methyl-GMP + diphosphate + H(+)</text>
        <dbReference type="Rhea" id="RHEA:58744"/>
        <dbReference type="ChEBI" id="CHEBI:15377"/>
        <dbReference type="ChEBI" id="CHEBI:15378"/>
        <dbReference type="ChEBI" id="CHEBI:33019"/>
        <dbReference type="ChEBI" id="CHEBI:58285"/>
        <dbReference type="ChEBI" id="CHEBI:87133"/>
    </reaction>
</comment>
<dbReference type="SUPFAM" id="SSF52972">
    <property type="entry name" value="ITPase-like"/>
    <property type="match status" value="1"/>
</dbReference>
<evidence type="ECO:0000256" key="1">
    <source>
        <dbReference type="ARBA" id="ARBA00004496"/>
    </source>
</evidence>
<evidence type="ECO:0000256" key="7">
    <source>
        <dbReference type="ARBA" id="ARBA00060749"/>
    </source>
</evidence>
<dbReference type="PIRSF" id="PIRSF006305">
    <property type="entry name" value="Maf"/>
    <property type="match status" value="1"/>
</dbReference>
<comment type="caution">
    <text evidence="10">The sequence shown here is derived from an EMBL/GenBank/DDBJ whole genome shotgun (WGS) entry which is preliminary data.</text>
</comment>
<keyword evidence="3 9" id="KW-0378">Hydrolase</keyword>
<dbReference type="CDD" id="cd00555">
    <property type="entry name" value="Maf"/>
    <property type="match status" value="1"/>
</dbReference>
<protein>
    <recommendedName>
        <fullName evidence="8 9">7-methyl-GTP pyrophosphatase</fullName>
        <shortName evidence="9">m(7)GTP pyrophosphatase</shortName>
        <ecNumber evidence="9">3.6.1.-</ecNumber>
    </recommendedName>
</protein>
<dbReference type="Proteomes" id="UP000295565">
    <property type="component" value="Unassembled WGS sequence"/>
</dbReference>
<proteinExistence type="inferred from homology"/>